<dbReference type="GO" id="GO:0005506">
    <property type="term" value="F:iron ion binding"/>
    <property type="evidence" value="ECO:0007669"/>
    <property type="project" value="InterPro"/>
</dbReference>
<accession>A0A835FLT7</accession>
<gene>
    <name evidence="1" type="ORF">HU200_008430</name>
</gene>
<dbReference type="EMBL" id="JACEFO010000553">
    <property type="protein sequence ID" value="KAF8765563.1"/>
    <property type="molecule type" value="Genomic_DNA"/>
</dbReference>
<evidence type="ECO:0000313" key="2">
    <source>
        <dbReference type="Proteomes" id="UP000636709"/>
    </source>
</evidence>
<dbReference type="InterPro" id="IPR017972">
    <property type="entry name" value="Cyt_P450_CS"/>
</dbReference>
<protein>
    <recommendedName>
        <fullName evidence="3">Cytochrome P450</fullName>
    </recommendedName>
</protein>
<name>A0A835FLT7_9POAL</name>
<sequence>MMPFGAGRRYCPGVGLGWVGDHAHKMLRCRARARVPVGATGGRGRCRHGRARWLLQSDEDAAQGTHHATHYAGQKINVRMR</sequence>
<proteinExistence type="predicted"/>
<reference evidence="1" key="1">
    <citation type="submission" date="2020-07" db="EMBL/GenBank/DDBJ databases">
        <title>Genome sequence and genetic diversity analysis of an under-domesticated orphan crop, white fonio (Digitaria exilis).</title>
        <authorList>
            <person name="Bennetzen J.L."/>
            <person name="Chen S."/>
            <person name="Ma X."/>
            <person name="Wang X."/>
            <person name="Yssel A.E.J."/>
            <person name="Chaluvadi S.R."/>
            <person name="Johnson M."/>
            <person name="Gangashetty P."/>
            <person name="Hamidou F."/>
            <person name="Sanogo M.D."/>
            <person name="Zwaenepoel A."/>
            <person name="Wallace J."/>
            <person name="Van De Peer Y."/>
            <person name="Van Deynze A."/>
        </authorList>
    </citation>
    <scope>NUCLEOTIDE SEQUENCE</scope>
    <source>
        <tissue evidence="1">Leaves</tissue>
    </source>
</reference>
<dbReference type="PROSITE" id="PS00086">
    <property type="entry name" value="CYTOCHROME_P450"/>
    <property type="match status" value="1"/>
</dbReference>
<organism evidence="1 2">
    <name type="scientific">Digitaria exilis</name>
    <dbReference type="NCBI Taxonomy" id="1010633"/>
    <lineage>
        <taxon>Eukaryota</taxon>
        <taxon>Viridiplantae</taxon>
        <taxon>Streptophyta</taxon>
        <taxon>Embryophyta</taxon>
        <taxon>Tracheophyta</taxon>
        <taxon>Spermatophyta</taxon>
        <taxon>Magnoliopsida</taxon>
        <taxon>Liliopsida</taxon>
        <taxon>Poales</taxon>
        <taxon>Poaceae</taxon>
        <taxon>PACMAD clade</taxon>
        <taxon>Panicoideae</taxon>
        <taxon>Panicodae</taxon>
        <taxon>Paniceae</taxon>
        <taxon>Anthephorinae</taxon>
        <taxon>Digitaria</taxon>
    </lineage>
</organism>
<keyword evidence="2" id="KW-1185">Reference proteome</keyword>
<dbReference type="AlphaFoldDB" id="A0A835FLT7"/>
<dbReference type="Proteomes" id="UP000636709">
    <property type="component" value="Unassembled WGS sequence"/>
</dbReference>
<dbReference type="GO" id="GO:0016705">
    <property type="term" value="F:oxidoreductase activity, acting on paired donors, with incorporation or reduction of molecular oxygen"/>
    <property type="evidence" value="ECO:0007669"/>
    <property type="project" value="InterPro"/>
</dbReference>
<evidence type="ECO:0000313" key="1">
    <source>
        <dbReference type="EMBL" id="KAF8765563.1"/>
    </source>
</evidence>
<comment type="caution">
    <text evidence="1">The sequence shown here is derived from an EMBL/GenBank/DDBJ whole genome shotgun (WGS) entry which is preliminary data.</text>
</comment>
<evidence type="ECO:0008006" key="3">
    <source>
        <dbReference type="Google" id="ProtNLM"/>
    </source>
</evidence>